<feature type="region of interest" description="Disordered" evidence="1">
    <location>
        <begin position="107"/>
        <end position="173"/>
    </location>
</feature>
<reference evidence="3 4" key="1">
    <citation type="journal article" date="2019" name="Int. J. Syst. Evol. Microbiol.">
        <title>The Global Catalogue of Microorganisms (GCM) 10K type strain sequencing project: providing services to taxonomists for standard genome sequencing and annotation.</title>
        <authorList>
            <consortium name="The Broad Institute Genomics Platform"/>
            <consortium name="The Broad Institute Genome Sequencing Center for Infectious Disease"/>
            <person name="Wu L."/>
            <person name="Ma J."/>
        </authorList>
    </citation>
    <scope>NUCLEOTIDE SEQUENCE [LARGE SCALE GENOMIC DNA]</scope>
    <source>
        <strain evidence="3 4">JCM 13023</strain>
    </source>
</reference>
<comment type="caution">
    <text evidence="3">The sequence shown here is derived from an EMBL/GenBank/DDBJ whole genome shotgun (WGS) entry which is preliminary data.</text>
</comment>
<dbReference type="Proteomes" id="UP001500653">
    <property type="component" value="Unassembled WGS sequence"/>
</dbReference>
<protein>
    <recommendedName>
        <fullName evidence="2">DUF5667 domain-containing protein</fullName>
    </recommendedName>
</protein>
<sequence>MEPPRIPRSLRARRSRGTGDADERFARAVETEEADHSGEFADELAVVAALRTLGEQGTTHHDTAHHDTAPHDTDAFGSEALGSDRDGSLTLAARIRITDRVLAVDTDPVPDRRLAGAPDPRQPEHGSPEQDAPQPALSGHADNRHADSEDAGSNHAGSSHTGSRNSRRRRVPAVTAGAVAAGAAVLLGAAATALTASDDARPGESFYGLKQLREDVSLALTFDDEDRALRQLGYASDRIGELRSLAGDGSLDDKALDRGLADFTDDTRSAVTTLTNLATTSGGNELGRLREWAATQTSRLTLLPGAADGQRLLWRIEQRAGALDERMSCVTITSGGADDLGVLPARGTCTAAGTREPGSAQSAGPRPNRDILADDDTSSAGPDGGGDGTGPTHAGPDGTVRPGGTVTLASDLPASVRTDDDPVQATPRWTPPEPAAAPEVGGAAPEPPTGPRLPDGSGEQDGRLTLTTLIEGLGGVVP</sequence>
<organism evidence="3 4">
    <name type="scientific">Prauserella halophila</name>
    <dbReference type="NCBI Taxonomy" id="185641"/>
    <lineage>
        <taxon>Bacteria</taxon>
        <taxon>Bacillati</taxon>
        <taxon>Actinomycetota</taxon>
        <taxon>Actinomycetes</taxon>
        <taxon>Pseudonocardiales</taxon>
        <taxon>Pseudonocardiaceae</taxon>
        <taxon>Prauserella</taxon>
    </lineage>
</organism>
<dbReference type="Pfam" id="PF18915">
    <property type="entry name" value="DUF5667"/>
    <property type="match status" value="1"/>
</dbReference>
<feature type="region of interest" description="Disordered" evidence="1">
    <location>
        <begin position="52"/>
        <end position="84"/>
    </location>
</feature>
<keyword evidence="4" id="KW-1185">Reference proteome</keyword>
<evidence type="ECO:0000256" key="1">
    <source>
        <dbReference type="SAM" id="MobiDB-lite"/>
    </source>
</evidence>
<accession>A0ABN1WJA9</accession>
<feature type="compositionally biased region" description="Basic and acidic residues" evidence="1">
    <location>
        <begin position="58"/>
        <end position="74"/>
    </location>
</feature>
<name>A0ABN1WJA9_9PSEU</name>
<dbReference type="EMBL" id="BAAALN010000019">
    <property type="protein sequence ID" value="GAA1251471.1"/>
    <property type="molecule type" value="Genomic_DNA"/>
</dbReference>
<feature type="region of interest" description="Disordered" evidence="1">
    <location>
        <begin position="348"/>
        <end position="463"/>
    </location>
</feature>
<evidence type="ECO:0000313" key="4">
    <source>
        <dbReference type="Proteomes" id="UP001500653"/>
    </source>
</evidence>
<dbReference type="InterPro" id="IPR043725">
    <property type="entry name" value="DUF5667"/>
</dbReference>
<evidence type="ECO:0000313" key="3">
    <source>
        <dbReference type="EMBL" id="GAA1251471.1"/>
    </source>
</evidence>
<feature type="region of interest" description="Disordered" evidence="1">
    <location>
        <begin position="1"/>
        <end position="23"/>
    </location>
</feature>
<evidence type="ECO:0000259" key="2">
    <source>
        <dbReference type="Pfam" id="PF18915"/>
    </source>
</evidence>
<gene>
    <name evidence="3" type="ORF">GCM10009676_42840</name>
</gene>
<feature type="domain" description="DUF5667" evidence="2">
    <location>
        <begin position="201"/>
        <end position="275"/>
    </location>
</feature>
<proteinExistence type="predicted"/>
<feature type="compositionally biased region" description="Polar residues" evidence="1">
    <location>
        <begin position="155"/>
        <end position="164"/>
    </location>
</feature>
<dbReference type="RefSeq" id="WP_253865363.1">
    <property type="nucleotide sequence ID" value="NZ_BAAALN010000019.1"/>
</dbReference>